<evidence type="ECO:0000313" key="1">
    <source>
        <dbReference type="EMBL" id="TRL35505.1"/>
    </source>
</evidence>
<keyword evidence="2" id="KW-1185">Reference proteome</keyword>
<gene>
    <name evidence="1" type="ORF">FNA46_20105</name>
</gene>
<evidence type="ECO:0008006" key="3">
    <source>
        <dbReference type="Google" id="ProtNLM"/>
    </source>
</evidence>
<accession>A0A549T0V2</accession>
<reference evidence="1 2" key="1">
    <citation type="submission" date="2019-07" db="EMBL/GenBank/DDBJ databases">
        <title>Ln-dependent methylotrophs.</title>
        <authorList>
            <person name="Tani A."/>
        </authorList>
    </citation>
    <scope>NUCLEOTIDE SEQUENCE [LARGE SCALE GENOMIC DNA]</scope>
    <source>
        <strain evidence="1 2">SM12</strain>
    </source>
</reference>
<dbReference type="AlphaFoldDB" id="A0A549T0V2"/>
<evidence type="ECO:0000313" key="2">
    <source>
        <dbReference type="Proteomes" id="UP000316801"/>
    </source>
</evidence>
<dbReference type="EMBL" id="VJMG01000065">
    <property type="protein sequence ID" value="TRL35505.1"/>
    <property type="molecule type" value="Genomic_DNA"/>
</dbReference>
<sequence length="204" mass="22168">MLTMTWQDMAGLSRLANALGQLDGPKKNLALQRALNHTGDKARTQVVRALVVQTGLRYGVIRRAVKAGRAFGARSEFSHHPEGKASLAYTLSTTGGDISLKFFKARETRAGVSAAPRGKRMLFPGSFIKGGQFPNRVTAQGLNGHIYRRLGRSRGPLELKDSGVIIPVEMLEGASAAAFLDTVNKHLPDRVMYEIEVLGMGFFS</sequence>
<proteinExistence type="predicted"/>
<comment type="caution">
    <text evidence="1">The sequence shown here is derived from an EMBL/GenBank/DDBJ whole genome shotgun (WGS) entry which is preliminary data.</text>
</comment>
<name>A0A549T0V2_9HYPH</name>
<dbReference type="Proteomes" id="UP000316801">
    <property type="component" value="Unassembled WGS sequence"/>
</dbReference>
<protein>
    <recommendedName>
        <fullName evidence="3">Phage tail protein</fullName>
    </recommendedName>
</protein>
<organism evidence="1 2">
    <name type="scientific">Rhizobium straminoryzae</name>
    <dbReference type="NCBI Taxonomy" id="1387186"/>
    <lineage>
        <taxon>Bacteria</taxon>
        <taxon>Pseudomonadati</taxon>
        <taxon>Pseudomonadota</taxon>
        <taxon>Alphaproteobacteria</taxon>
        <taxon>Hyphomicrobiales</taxon>
        <taxon>Rhizobiaceae</taxon>
        <taxon>Rhizobium/Agrobacterium group</taxon>
        <taxon>Rhizobium</taxon>
    </lineage>
</organism>